<dbReference type="AlphaFoldDB" id="A0A418VZ33"/>
<organism evidence="10 11">
    <name type="scientific">Azospirillum cavernae</name>
    <dbReference type="NCBI Taxonomy" id="2320860"/>
    <lineage>
        <taxon>Bacteria</taxon>
        <taxon>Pseudomonadati</taxon>
        <taxon>Pseudomonadota</taxon>
        <taxon>Alphaproteobacteria</taxon>
        <taxon>Rhodospirillales</taxon>
        <taxon>Azospirillaceae</taxon>
        <taxon>Azospirillum</taxon>
    </lineage>
</organism>
<dbReference type="RefSeq" id="WP_119832501.1">
    <property type="nucleotide sequence ID" value="NZ_QYUL01000002.1"/>
</dbReference>
<protein>
    <recommendedName>
        <fullName evidence="7">Glutamine-dependent NAD(+) synthetase</fullName>
        <ecNumber evidence="7">6.3.5.1</ecNumber>
    </recommendedName>
    <alternativeName>
        <fullName evidence="7">NAD(+) synthase [glutamine-hydrolyzing]</fullName>
    </alternativeName>
</protein>
<gene>
    <name evidence="10" type="ORF">D3877_16580</name>
</gene>
<comment type="catalytic activity">
    <reaction evidence="7">
        <text>deamido-NAD(+) + L-glutamine + ATP + H2O = L-glutamate + AMP + diphosphate + NAD(+) + H(+)</text>
        <dbReference type="Rhea" id="RHEA:24384"/>
        <dbReference type="ChEBI" id="CHEBI:15377"/>
        <dbReference type="ChEBI" id="CHEBI:15378"/>
        <dbReference type="ChEBI" id="CHEBI:29985"/>
        <dbReference type="ChEBI" id="CHEBI:30616"/>
        <dbReference type="ChEBI" id="CHEBI:33019"/>
        <dbReference type="ChEBI" id="CHEBI:57540"/>
        <dbReference type="ChEBI" id="CHEBI:58359"/>
        <dbReference type="ChEBI" id="CHEBI:58437"/>
        <dbReference type="ChEBI" id="CHEBI:456215"/>
        <dbReference type="EC" id="6.3.5.1"/>
    </reaction>
</comment>
<evidence type="ECO:0000256" key="6">
    <source>
        <dbReference type="ARBA" id="ARBA00023027"/>
    </source>
</evidence>
<evidence type="ECO:0000313" key="10">
    <source>
        <dbReference type="EMBL" id="RJF82428.1"/>
    </source>
</evidence>
<dbReference type="EMBL" id="QYUL01000002">
    <property type="protein sequence ID" value="RJF82428.1"/>
    <property type="molecule type" value="Genomic_DNA"/>
</dbReference>
<dbReference type="InterPro" id="IPR022310">
    <property type="entry name" value="NAD/GMP_synthase"/>
</dbReference>
<dbReference type="Proteomes" id="UP000283458">
    <property type="component" value="Unassembled WGS sequence"/>
</dbReference>
<comment type="pathway">
    <text evidence="1 7">Cofactor biosynthesis; NAD(+) biosynthesis; NAD(+) from deamido-NAD(+) (L-Gln route): step 1/1.</text>
</comment>
<dbReference type="InterPro" id="IPR014729">
    <property type="entry name" value="Rossmann-like_a/b/a_fold"/>
</dbReference>
<evidence type="ECO:0000259" key="9">
    <source>
        <dbReference type="PROSITE" id="PS50263"/>
    </source>
</evidence>
<feature type="region of interest" description="Disordered" evidence="8">
    <location>
        <begin position="524"/>
        <end position="556"/>
    </location>
</feature>
<comment type="similarity">
    <text evidence="2 7">In the C-terminal section; belongs to the NAD synthetase family.</text>
</comment>
<dbReference type="PANTHER" id="PTHR23090">
    <property type="entry name" value="NH 3 /GLUTAMINE-DEPENDENT NAD + SYNTHETASE"/>
    <property type="match status" value="1"/>
</dbReference>
<dbReference type="GO" id="GO:0004359">
    <property type="term" value="F:glutaminase activity"/>
    <property type="evidence" value="ECO:0007669"/>
    <property type="project" value="InterPro"/>
</dbReference>
<evidence type="ECO:0000256" key="2">
    <source>
        <dbReference type="ARBA" id="ARBA00007145"/>
    </source>
</evidence>
<accession>A0A418VZ33</accession>
<dbReference type="CDD" id="cd07570">
    <property type="entry name" value="GAT_Gln-NAD-synth"/>
    <property type="match status" value="1"/>
</dbReference>
<dbReference type="Gene3D" id="3.40.50.620">
    <property type="entry name" value="HUPs"/>
    <property type="match status" value="1"/>
</dbReference>
<dbReference type="InterPro" id="IPR036526">
    <property type="entry name" value="C-N_Hydrolase_sf"/>
</dbReference>
<keyword evidence="5 7" id="KW-0067">ATP-binding</keyword>
<evidence type="ECO:0000313" key="11">
    <source>
        <dbReference type="Proteomes" id="UP000283458"/>
    </source>
</evidence>
<dbReference type="Pfam" id="PF00795">
    <property type="entry name" value="CN_hydrolase"/>
    <property type="match status" value="1"/>
</dbReference>
<dbReference type="InterPro" id="IPR003010">
    <property type="entry name" value="C-N_Hydrolase"/>
</dbReference>
<evidence type="ECO:0000256" key="8">
    <source>
        <dbReference type="SAM" id="MobiDB-lite"/>
    </source>
</evidence>
<evidence type="ECO:0000256" key="3">
    <source>
        <dbReference type="ARBA" id="ARBA00022598"/>
    </source>
</evidence>
<feature type="domain" description="CN hydrolase" evidence="9">
    <location>
        <begin position="5"/>
        <end position="251"/>
    </location>
</feature>
<keyword evidence="11" id="KW-1185">Reference proteome</keyword>
<dbReference type="EC" id="6.3.5.1" evidence="7"/>
<dbReference type="Gene3D" id="3.60.110.10">
    <property type="entry name" value="Carbon-nitrogen hydrolase"/>
    <property type="match status" value="1"/>
</dbReference>
<dbReference type="PIRSF" id="PIRSF006630">
    <property type="entry name" value="NADS_GAT"/>
    <property type="match status" value="1"/>
</dbReference>
<proteinExistence type="inferred from homology"/>
<sequence>MTDRLSIALAQMNPTVGAVTANRDRIRAARAEAAARGADLLVCPELALSGCPPQDLLRTSAFLTQVDQALRDLAADTADGGPALLVGAPWREQGQLTNAALLFDQGAIAAVRLRVSAPDHDDLDESRLFAAGPLPGPVNLRGVRLGLLLGQDLRNPEVSETLSESGAEILVALNAAPFAIDAADERQQAAIARVIESGLPLLHVNLVGGQDSWVFDGASFALEADGRLAAHAPSFAEHLLLTRWERGANDGWFCHEAETLPPLDGLAAVYGALVLGLRDHVNKGHAPGALVDLAGDAASALVAAIAVDALGADRVHAVTTPAPDSAPEELADAAEIAALLGCRFDTLPIQPITRAFDSLLAPVFSGRDAEDATDTLHARTRGVTLTALAETIGAVALSTLTKTDRLIGSPALVKSLFGGYAVLADAPQSMALALARWRNAHSPADGRGPAGRVVPERVLARSEAIRATPGVNDRDRLPPADALDALLDRLTGEKPSVGADSVPSLGQDADMVNRVWRLMQATEAMRRQSPPGPRITQRTAGHAPRFPLHNGVTTIA</sequence>
<evidence type="ECO:0000256" key="5">
    <source>
        <dbReference type="ARBA" id="ARBA00022840"/>
    </source>
</evidence>
<evidence type="ECO:0000256" key="7">
    <source>
        <dbReference type="PIRNR" id="PIRNR006630"/>
    </source>
</evidence>
<dbReference type="UniPathway" id="UPA00253">
    <property type="reaction ID" value="UER00334"/>
</dbReference>
<name>A0A418VZ33_9PROT</name>
<dbReference type="InterPro" id="IPR014445">
    <property type="entry name" value="Gln-dep_NAD_synthase"/>
</dbReference>
<dbReference type="GO" id="GO:0005524">
    <property type="term" value="F:ATP binding"/>
    <property type="evidence" value="ECO:0007669"/>
    <property type="project" value="UniProtKB-UniRule"/>
</dbReference>
<dbReference type="Pfam" id="PF02540">
    <property type="entry name" value="NAD_synthase"/>
    <property type="match status" value="1"/>
</dbReference>
<dbReference type="SUPFAM" id="SSF52402">
    <property type="entry name" value="Adenine nucleotide alpha hydrolases-like"/>
    <property type="match status" value="1"/>
</dbReference>
<dbReference type="InterPro" id="IPR003694">
    <property type="entry name" value="NAD_synthase"/>
</dbReference>
<dbReference type="OrthoDB" id="9760188at2"/>
<dbReference type="GO" id="GO:0003952">
    <property type="term" value="F:NAD+ synthase (glutamine-hydrolyzing) activity"/>
    <property type="evidence" value="ECO:0007669"/>
    <property type="project" value="UniProtKB-UniRule"/>
</dbReference>
<comment type="caution">
    <text evidence="10">The sequence shown here is derived from an EMBL/GenBank/DDBJ whole genome shotgun (WGS) entry which is preliminary data.</text>
</comment>
<dbReference type="GO" id="GO:0005737">
    <property type="term" value="C:cytoplasm"/>
    <property type="evidence" value="ECO:0007669"/>
    <property type="project" value="InterPro"/>
</dbReference>
<reference evidence="10 11" key="1">
    <citation type="submission" date="2018-09" db="EMBL/GenBank/DDBJ databases">
        <authorList>
            <person name="Zhu H."/>
        </authorList>
    </citation>
    <scope>NUCLEOTIDE SEQUENCE [LARGE SCALE GENOMIC DNA]</scope>
    <source>
        <strain evidence="10 11">K2W22B-5</strain>
    </source>
</reference>
<evidence type="ECO:0000256" key="4">
    <source>
        <dbReference type="ARBA" id="ARBA00022741"/>
    </source>
</evidence>
<dbReference type="SUPFAM" id="SSF56317">
    <property type="entry name" value="Carbon-nitrogen hydrolase"/>
    <property type="match status" value="1"/>
</dbReference>
<evidence type="ECO:0000256" key="1">
    <source>
        <dbReference type="ARBA" id="ARBA00005188"/>
    </source>
</evidence>
<keyword evidence="6 7" id="KW-0520">NAD</keyword>
<dbReference type="GO" id="GO:0009435">
    <property type="term" value="P:NAD+ biosynthetic process"/>
    <property type="evidence" value="ECO:0007669"/>
    <property type="project" value="UniProtKB-UniRule"/>
</dbReference>
<keyword evidence="3 7" id="KW-0436">Ligase</keyword>
<dbReference type="PANTHER" id="PTHR23090:SF9">
    <property type="entry name" value="GLUTAMINE-DEPENDENT NAD(+) SYNTHETASE"/>
    <property type="match status" value="1"/>
</dbReference>
<dbReference type="PROSITE" id="PS50263">
    <property type="entry name" value="CN_HYDROLASE"/>
    <property type="match status" value="1"/>
</dbReference>
<keyword evidence="4 7" id="KW-0547">Nucleotide-binding</keyword>